<dbReference type="EMBL" id="LGVR01000073">
    <property type="protein sequence ID" value="KOA84099.1"/>
    <property type="molecule type" value="Genomic_DNA"/>
</dbReference>
<proteinExistence type="predicted"/>
<dbReference type="SUPFAM" id="SSF50494">
    <property type="entry name" value="Trypsin-like serine proteases"/>
    <property type="match status" value="1"/>
</dbReference>
<evidence type="ECO:0008006" key="3">
    <source>
        <dbReference type="Google" id="ProtNLM"/>
    </source>
</evidence>
<sequence>MYKPLCNIDNKILYICDKEYGYFFNKPNVVAVGLGYKIKNGFCTYRKCIKVCVSKKIDNDNLNINSLIPIIYKGIETDVVETGSFEAKGLTKKVRPVLGGYSIGPAPNDITGTMSCLVRDNSNHNLYVLGSSHILANENRLPKGTQIIQPGKYDGGRAPRDTIAILYNYIPIFFSTATYFPVNFVDCGIAKVNNPNLVSSKLYCLNNITGIVAPHLDQSVRKVGRSTGITYGYVTSLGTVVKTNFDIGPAYFKNQIITTSMCASGDSGGLLLDLNNKVIGMLNSGSTGSVSSYSPISKVLSTLNVSIVT</sequence>
<dbReference type="InterPro" id="IPR009003">
    <property type="entry name" value="Peptidase_S1_PA"/>
</dbReference>
<dbReference type="AlphaFoldDB" id="A0A9Q1UWX1"/>
<comment type="caution">
    <text evidence="1">The sequence shown here is derived from an EMBL/GenBank/DDBJ whole genome shotgun (WGS) entry which is preliminary data.</text>
</comment>
<name>A0A9Q1UWX1_CLOBO</name>
<evidence type="ECO:0000313" key="1">
    <source>
        <dbReference type="EMBL" id="KOA84099.1"/>
    </source>
</evidence>
<gene>
    <name evidence="1" type="ORF">ADU74_11655</name>
</gene>
<accession>A0A9Q1UWX1</accession>
<dbReference type="RefSeq" id="WP_013721049.1">
    <property type="nucleotide sequence ID" value="NZ_LGVP01000054.1"/>
</dbReference>
<organism evidence="1 2">
    <name type="scientific">Clostridium botulinum</name>
    <dbReference type="NCBI Taxonomy" id="1491"/>
    <lineage>
        <taxon>Bacteria</taxon>
        <taxon>Bacillati</taxon>
        <taxon>Bacillota</taxon>
        <taxon>Clostridia</taxon>
        <taxon>Eubacteriales</taxon>
        <taxon>Clostridiaceae</taxon>
        <taxon>Clostridium</taxon>
    </lineage>
</organism>
<evidence type="ECO:0000313" key="2">
    <source>
        <dbReference type="Proteomes" id="UP000037540"/>
    </source>
</evidence>
<dbReference type="Gene3D" id="2.40.10.10">
    <property type="entry name" value="Trypsin-like serine proteases"/>
    <property type="match status" value="2"/>
</dbReference>
<protein>
    <recommendedName>
        <fullName evidence="3">Serine protease</fullName>
    </recommendedName>
</protein>
<reference evidence="1 2" key="1">
    <citation type="submission" date="2015-07" db="EMBL/GenBank/DDBJ databases">
        <title>Draft genome sequences of 17 French Clostridium botulinum group III.</title>
        <authorList>
            <person name="Woudstra C."/>
            <person name="Le Marechal C."/>
            <person name="Souillard R."/>
            <person name="Bayon-Auboyer M.-H."/>
            <person name="Dessouter D."/>
            <person name="Fach P."/>
        </authorList>
    </citation>
    <scope>NUCLEOTIDE SEQUENCE [LARGE SCALE GENOMIC DNA]</scope>
    <source>
        <strain evidence="1 2">12LNRI-CD</strain>
    </source>
</reference>
<dbReference type="Proteomes" id="UP000037540">
    <property type="component" value="Unassembled WGS sequence"/>
</dbReference>
<dbReference type="InterPro" id="IPR043504">
    <property type="entry name" value="Peptidase_S1_PA_chymotrypsin"/>
</dbReference>